<sequence>MKKRLTFLLTISISFVFLSCDPLDQKYDQDNYSKVIEDHADSVSRSAFNRATVENDINDVRNEEFTYQELIEQGKILQKKEQTNKNVAR</sequence>
<organism evidence="1 2">
    <name type="scientific">Larkinella punicea</name>
    <dbReference type="NCBI Taxonomy" id="2315727"/>
    <lineage>
        <taxon>Bacteria</taxon>
        <taxon>Pseudomonadati</taxon>
        <taxon>Bacteroidota</taxon>
        <taxon>Cytophagia</taxon>
        <taxon>Cytophagales</taxon>
        <taxon>Spirosomataceae</taxon>
        <taxon>Larkinella</taxon>
    </lineage>
</organism>
<accession>A0A368JF83</accession>
<dbReference type="RefSeq" id="WP_114409355.1">
    <property type="nucleotide sequence ID" value="NZ_QOWE01000029.1"/>
</dbReference>
<dbReference type="AlphaFoldDB" id="A0A368JF83"/>
<dbReference type="EMBL" id="QOWE01000029">
    <property type="protein sequence ID" value="RCR66339.1"/>
    <property type="molecule type" value="Genomic_DNA"/>
</dbReference>
<proteinExistence type="predicted"/>
<gene>
    <name evidence="1" type="ORF">DUE52_27770</name>
</gene>
<protein>
    <submittedName>
        <fullName evidence="1">Uncharacterized protein</fullName>
    </submittedName>
</protein>
<reference evidence="1 2" key="1">
    <citation type="submission" date="2018-07" db="EMBL/GenBank/DDBJ databases">
        <title>Genome analysis of Larkinella rosea.</title>
        <authorList>
            <person name="Zhou Z."/>
            <person name="Wang G."/>
        </authorList>
    </citation>
    <scope>NUCLEOTIDE SEQUENCE [LARGE SCALE GENOMIC DNA]</scope>
    <source>
        <strain evidence="2">zzj9</strain>
    </source>
</reference>
<dbReference type="OrthoDB" id="963207at2"/>
<comment type="caution">
    <text evidence="1">The sequence shown here is derived from an EMBL/GenBank/DDBJ whole genome shotgun (WGS) entry which is preliminary data.</text>
</comment>
<evidence type="ECO:0000313" key="2">
    <source>
        <dbReference type="Proteomes" id="UP000253383"/>
    </source>
</evidence>
<dbReference type="Proteomes" id="UP000253383">
    <property type="component" value="Unassembled WGS sequence"/>
</dbReference>
<name>A0A368JF83_9BACT</name>
<keyword evidence="2" id="KW-1185">Reference proteome</keyword>
<evidence type="ECO:0000313" key="1">
    <source>
        <dbReference type="EMBL" id="RCR66339.1"/>
    </source>
</evidence>
<dbReference type="PROSITE" id="PS51257">
    <property type="entry name" value="PROKAR_LIPOPROTEIN"/>
    <property type="match status" value="1"/>
</dbReference>